<dbReference type="AlphaFoldDB" id="A0A381Y0X5"/>
<dbReference type="EMBL" id="UINC01016925">
    <property type="protein sequence ID" value="SVA70097.1"/>
    <property type="molecule type" value="Genomic_DNA"/>
</dbReference>
<name>A0A381Y0X5_9ZZZZ</name>
<accession>A0A381Y0X5</accession>
<evidence type="ECO:0008006" key="2">
    <source>
        <dbReference type="Google" id="ProtNLM"/>
    </source>
</evidence>
<protein>
    <recommendedName>
        <fullName evidence="2">WD40 repeat domain-containing protein</fullName>
    </recommendedName>
</protein>
<sequence>MGCMEPVTENLWTLNKIAQMETEGYCRDVFISGDSVFIAAGQAGVQLWDISSITAPMKVWEMTLSDLGASKEITQVEYEASIRQLFALESNERPIHIDLSQGDSAIVLGQFSSERTKEFRVITNSSSSFTVYAADNDDGLKWSRFDYDPAFRLWLNSAGDEIPSQGNPNGIDIFGYDIVLTLDQLGIESFHNNEGIISSSFHMDLDGNARAVTIIDGDECYIACEDGGAYRLSPGFSSQWEFMVQFAQDLFVTHIDANRHQLVLSCASNGLALYEAKQSGSVEERGIHDIGYVYHTEFSNGYLFAATREGLQIFEIVE</sequence>
<organism evidence="1">
    <name type="scientific">marine metagenome</name>
    <dbReference type="NCBI Taxonomy" id="408172"/>
    <lineage>
        <taxon>unclassified sequences</taxon>
        <taxon>metagenomes</taxon>
        <taxon>ecological metagenomes</taxon>
    </lineage>
</organism>
<reference evidence="1" key="1">
    <citation type="submission" date="2018-05" db="EMBL/GenBank/DDBJ databases">
        <authorList>
            <person name="Lanie J.A."/>
            <person name="Ng W.-L."/>
            <person name="Kazmierczak K.M."/>
            <person name="Andrzejewski T.M."/>
            <person name="Davidsen T.M."/>
            <person name="Wayne K.J."/>
            <person name="Tettelin H."/>
            <person name="Glass J.I."/>
            <person name="Rusch D."/>
            <person name="Podicherti R."/>
            <person name="Tsui H.-C.T."/>
            <person name="Winkler M.E."/>
        </authorList>
    </citation>
    <scope>NUCLEOTIDE SEQUENCE</scope>
</reference>
<dbReference type="SUPFAM" id="SSF50998">
    <property type="entry name" value="Quinoprotein alcohol dehydrogenase-like"/>
    <property type="match status" value="1"/>
</dbReference>
<gene>
    <name evidence="1" type="ORF">METZ01_LOCUS122951</name>
</gene>
<evidence type="ECO:0000313" key="1">
    <source>
        <dbReference type="EMBL" id="SVA70097.1"/>
    </source>
</evidence>
<dbReference type="InterPro" id="IPR011047">
    <property type="entry name" value="Quinoprotein_ADH-like_sf"/>
</dbReference>
<proteinExistence type="predicted"/>